<reference evidence="1 2" key="1">
    <citation type="submission" date="2019-04" db="EMBL/GenBank/DDBJ databases">
        <title>A pseudo-fructophilic Leuconostoc citreum strain F192-5 isolated from peel of satsuma mandarin: the first report for isolation and characterization of strain-dependent fructophilic-like characteristics.</title>
        <authorList>
            <person name="Maeno S."/>
            <person name="Tanizawa Y."/>
            <person name="Kajikawa A."/>
            <person name="Kanesaki Y."/>
            <person name="Kubota E."/>
            <person name="Arita M."/>
            <person name="Leon D."/>
            <person name="Endo A."/>
        </authorList>
    </citation>
    <scope>NUCLEOTIDE SEQUENCE [LARGE SCALE GENOMIC DNA]</scope>
    <source>
        <strain evidence="1 2">F192-5</strain>
    </source>
</reference>
<comment type="caution">
    <text evidence="1">The sequence shown here is derived from an EMBL/GenBank/DDBJ whole genome shotgun (WGS) entry which is preliminary data.</text>
</comment>
<dbReference type="AlphaFoldDB" id="A0A5A5U030"/>
<name>A0A5A5U030_LEUCI</name>
<evidence type="ECO:0000313" key="2">
    <source>
        <dbReference type="Proteomes" id="UP000323274"/>
    </source>
</evidence>
<proteinExistence type="predicted"/>
<organism evidence="1 2">
    <name type="scientific">Leuconostoc citreum</name>
    <dbReference type="NCBI Taxonomy" id="33964"/>
    <lineage>
        <taxon>Bacteria</taxon>
        <taxon>Bacillati</taxon>
        <taxon>Bacillota</taxon>
        <taxon>Bacilli</taxon>
        <taxon>Lactobacillales</taxon>
        <taxon>Lactobacillaceae</taxon>
        <taxon>Leuconostoc</taxon>
    </lineage>
</organism>
<dbReference type="Pfam" id="PF13743">
    <property type="entry name" value="Thioredoxin_5"/>
    <property type="match status" value="1"/>
</dbReference>
<evidence type="ECO:0008006" key="3">
    <source>
        <dbReference type="Google" id="ProtNLM"/>
    </source>
</evidence>
<accession>A0A5A5U030</accession>
<gene>
    <name evidence="1" type="ORF">LCIT_04970</name>
</gene>
<dbReference type="EMBL" id="BJJW01000002">
    <property type="protein sequence ID" value="GDZ83255.1"/>
    <property type="molecule type" value="Genomic_DNA"/>
</dbReference>
<protein>
    <recommendedName>
        <fullName evidence="3">Dithiol-disulfide isomerase</fullName>
    </recommendedName>
</protein>
<dbReference type="Proteomes" id="UP000323274">
    <property type="component" value="Unassembled WGS sequence"/>
</dbReference>
<dbReference type="RefSeq" id="WP_149333849.1">
    <property type="nucleotide sequence ID" value="NZ_BJJW01000002.1"/>
</dbReference>
<evidence type="ECO:0000313" key="1">
    <source>
        <dbReference type="EMBL" id="GDZ83255.1"/>
    </source>
</evidence>
<sequence length="194" mass="21826">MLDIYHFSNPLSTDCLKTEERLLQLSYDLPERVHLRFIPLLDHHLVAKLTPSYLRDSTTDNNDQKSCHIAMDYKAAQVEGNKKARRFLINLQHALTSQAYSLALVTDIAETARLNVDDFLVNREATETFQAVLEDQALAKQMLSKADPCIAIDDPTAIDTQLLTNLSIDNLIATFAPHCAKSLAPDILRQHLSI</sequence>
<dbReference type="Gene3D" id="3.40.30.10">
    <property type="entry name" value="Glutaredoxin"/>
    <property type="match status" value="1"/>
</dbReference>